<keyword evidence="4" id="KW-0539">Nucleus</keyword>
<evidence type="ECO:0000256" key="2">
    <source>
        <dbReference type="ARBA" id="ARBA00023015"/>
    </source>
</evidence>
<accession>B9RZP4</accession>
<dbReference type="GO" id="GO:0006355">
    <property type="term" value="P:regulation of DNA-templated transcription"/>
    <property type="evidence" value="ECO:0000318"/>
    <property type="project" value="GO_Central"/>
</dbReference>
<dbReference type="InterPro" id="IPR005202">
    <property type="entry name" value="TF_GRAS"/>
</dbReference>
<dbReference type="GO" id="GO:0005634">
    <property type="term" value="C:nucleus"/>
    <property type="evidence" value="ECO:0000318"/>
    <property type="project" value="GO_Central"/>
</dbReference>
<feature type="short sequence motif" description="VHIID" evidence="5">
    <location>
        <begin position="303"/>
        <end position="307"/>
    </location>
</feature>
<evidence type="ECO:0000256" key="1">
    <source>
        <dbReference type="ARBA" id="ARBA00004123"/>
    </source>
</evidence>
<dbReference type="STRING" id="3988.B9RZP4"/>
<dbReference type="PANTHER" id="PTHR31636">
    <property type="entry name" value="OSJNBA0084A10.13 PROTEIN-RELATED"/>
    <property type="match status" value="1"/>
</dbReference>
<name>B9RZP4_RICCO</name>
<dbReference type="eggNOG" id="ENOG502QQYY">
    <property type="taxonomic scope" value="Eukaryota"/>
</dbReference>
<protein>
    <submittedName>
        <fullName evidence="6">DELLA protein RGL1, putative</fullName>
    </submittedName>
</protein>
<reference evidence="7" key="1">
    <citation type="journal article" date="2010" name="Nat. Biotechnol.">
        <title>Draft genome sequence of the oilseed species Ricinus communis.</title>
        <authorList>
            <person name="Chan A.P."/>
            <person name="Crabtree J."/>
            <person name="Zhao Q."/>
            <person name="Lorenzi H."/>
            <person name="Orvis J."/>
            <person name="Puiu D."/>
            <person name="Melake-Berhan A."/>
            <person name="Jones K.M."/>
            <person name="Redman J."/>
            <person name="Chen G."/>
            <person name="Cahoon E.B."/>
            <person name="Gedil M."/>
            <person name="Stanke M."/>
            <person name="Haas B.J."/>
            <person name="Wortman J.R."/>
            <person name="Fraser-Liggett C.M."/>
            <person name="Ravel J."/>
            <person name="Rabinowicz P.D."/>
        </authorList>
    </citation>
    <scope>NUCLEOTIDE SEQUENCE [LARGE SCALE GENOMIC DNA]</scope>
    <source>
        <strain evidence="7">cv. Hale</strain>
    </source>
</reference>
<feature type="region of interest" description="SAW" evidence="5">
    <location>
        <begin position="484"/>
        <end position="560"/>
    </location>
</feature>
<dbReference type="GO" id="GO:0043565">
    <property type="term" value="F:sequence-specific DNA binding"/>
    <property type="evidence" value="ECO:0000318"/>
    <property type="project" value="GO_Central"/>
</dbReference>
<evidence type="ECO:0000256" key="5">
    <source>
        <dbReference type="PROSITE-ProRule" id="PRU01191"/>
    </source>
</evidence>
<keyword evidence="3" id="KW-0804">Transcription</keyword>
<dbReference type="Pfam" id="PF03514">
    <property type="entry name" value="GRAS"/>
    <property type="match status" value="1"/>
</dbReference>
<keyword evidence="7" id="KW-1185">Reference proteome</keyword>
<organism evidence="6 7">
    <name type="scientific">Ricinus communis</name>
    <name type="common">Castor bean</name>
    <dbReference type="NCBI Taxonomy" id="3988"/>
    <lineage>
        <taxon>Eukaryota</taxon>
        <taxon>Viridiplantae</taxon>
        <taxon>Streptophyta</taxon>
        <taxon>Embryophyta</taxon>
        <taxon>Tracheophyta</taxon>
        <taxon>Spermatophyta</taxon>
        <taxon>Magnoliopsida</taxon>
        <taxon>eudicotyledons</taxon>
        <taxon>Gunneridae</taxon>
        <taxon>Pentapetalae</taxon>
        <taxon>rosids</taxon>
        <taxon>fabids</taxon>
        <taxon>Malpighiales</taxon>
        <taxon>Euphorbiaceae</taxon>
        <taxon>Acalyphoideae</taxon>
        <taxon>Acalypheae</taxon>
        <taxon>Ricinus</taxon>
    </lineage>
</organism>
<feature type="short sequence motif" description="LXXLL motif" evidence="5">
    <location>
        <begin position="399"/>
        <end position="403"/>
    </location>
</feature>
<keyword evidence="2" id="KW-0805">Transcription regulation</keyword>
<comment type="similarity">
    <text evidence="5">Belongs to the GRAS family.</text>
</comment>
<dbReference type="InParanoid" id="B9RZP4"/>
<sequence length="562" mass="64013">MASDAMFSFDDFNFVASQDELSCTPVDGANMRKKTCVYGADECEEFNGSGYGFYQAVTFQEGLLFSKYQQQEHKSEQYLNYEEIEKLDDEIPSGIQHISESKTEIQNQNQNQTCFSFASLELLKKYDNGRINGGRIVKPGSSRGLSTEEVIRIAGARFIQSCWQAVDITSMLHNPFGLFFSDLSDDESRNVELVELLLASAEKVGYQQFERASRLLNHCELLSSNIGNPVQRVVYHFSEALKERIDRETGRFPSIEYLRKKQPVDPNHNAASLACHQKIPFIQVARFTAIQEIVENVARAKRIHIIDLEIRSGAQWPVLMQALMSRHHCPLELLKISAIGTTSKHLIEDTGKRLASFAESMNVPFSFRAVMVSDMLDLKKELFELDSEEAVAVYSEYFLMNLLVAPNRLESIMGMLRNINPNVMVVMEVEANNNSPSFVHRFIEALFFYSAYFDCFDACMERDDPNRMAAESVFFHHGIRNIVASEGEERRIRHVKIDVWRSFFARFGMIQTELSTSSLYQASLVLKKFPCGSSCTLDVNEKSLNISWKATPISSLSVWKFI</sequence>
<dbReference type="EMBL" id="EQ973835">
    <property type="protein sequence ID" value="EEF43077.1"/>
    <property type="molecule type" value="Genomic_DNA"/>
</dbReference>
<evidence type="ECO:0000256" key="3">
    <source>
        <dbReference type="ARBA" id="ARBA00023163"/>
    </source>
</evidence>
<evidence type="ECO:0000313" key="7">
    <source>
        <dbReference type="Proteomes" id="UP000008311"/>
    </source>
</evidence>
<comment type="subcellular location">
    <subcellularLocation>
        <location evidence="1">Nucleus</location>
    </subcellularLocation>
</comment>
<dbReference type="AlphaFoldDB" id="B9RZP4"/>
<proteinExistence type="inferred from homology"/>
<dbReference type="GO" id="GO:0003700">
    <property type="term" value="F:DNA-binding transcription factor activity"/>
    <property type="evidence" value="ECO:0000318"/>
    <property type="project" value="GO_Central"/>
</dbReference>
<comment type="caution">
    <text evidence="5">Lacks conserved residue(s) required for the propagation of feature annotation.</text>
</comment>
<dbReference type="Proteomes" id="UP000008311">
    <property type="component" value="Unassembled WGS sequence"/>
</dbReference>
<feature type="region of interest" description="Leucine repeat II (LRII)" evidence="5">
    <location>
        <begin position="349"/>
        <end position="381"/>
    </location>
</feature>
<evidence type="ECO:0000313" key="6">
    <source>
        <dbReference type="EMBL" id="EEF43077.1"/>
    </source>
</evidence>
<gene>
    <name evidence="6" type="ORF">RCOM_1000320</name>
</gene>
<evidence type="ECO:0000256" key="4">
    <source>
        <dbReference type="ARBA" id="ARBA00023242"/>
    </source>
</evidence>
<dbReference type="PROSITE" id="PS50985">
    <property type="entry name" value="GRAS"/>
    <property type="match status" value="1"/>
</dbReference>